<protein>
    <submittedName>
        <fullName evidence="1">Uncharacterized protein</fullName>
    </submittedName>
</protein>
<accession>K9FV47</accession>
<name>K9FV47_PEND1</name>
<dbReference type="EMBL" id="AKCU01000517">
    <property type="protein sequence ID" value="EKV04921.1"/>
    <property type="molecule type" value="Genomic_DNA"/>
</dbReference>
<evidence type="ECO:0000313" key="1">
    <source>
        <dbReference type="EMBL" id="EKV04921.1"/>
    </source>
</evidence>
<gene>
    <name evidence="1" type="ORF">PDIP_85730</name>
</gene>
<dbReference type="VEuPathDB" id="FungiDB:PDIP_85730"/>
<dbReference type="AlphaFoldDB" id="K9FV47"/>
<evidence type="ECO:0000313" key="2">
    <source>
        <dbReference type="Proteomes" id="UP000009886"/>
    </source>
</evidence>
<dbReference type="KEGG" id="pdp:PDIP_85730"/>
<dbReference type="Proteomes" id="UP000009886">
    <property type="component" value="Unassembled WGS sequence"/>
</dbReference>
<reference evidence="2" key="1">
    <citation type="journal article" date="2012" name="BMC Genomics">
        <title>Genome sequence of the necrotrophic fungus Penicillium digitatum, the main postharvest pathogen of citrus.</title>
        <authorList>
            <person name="Marcet-Houben M."/>
            <person name="Ballester A.-R."/>
            <person name="de la Fuente B."/>
            <person name="Harries E."/>
            <person name="Marcos J.F."/>
            <person name="Gonzalez-Candelas L."/>
            <person name="Gabaldon T."/>
        </authorList>
    </citation>
    <scope>NUCLEOTIDE SEQUENCE [LARGE SCALE GENOMIC DNA]</scope>
    <source>
        <strain evidence="2">Pd1 / CECT 20795</strain>
    </source>
</reference>
<dbReference type="HOGENOM" id="CLU_3392463_0_0_1"/>
<comment type="caution">
    <text evidence="1">The sequence shown here is derived from an EMBL/GenBank/DDBJ whole genome shotgun (WGS) entry which is preliminary data.</text>
</comment>
<organism evidence="1 2">
    <name type="scientific">Penicillium digitatum (strain Pd1 / CECT 20795)</name>
    <name type="common">Green mold</name>
    <dbReference type="NCBI Taxonomy" id="1170230"/>
    <lineage>
        <taxon>Eukaryota</taxon>
        <taxon>Fungi</taxon>
        <taxon>Dikarya</taxon>
        <taxon>Ascomycota</taxon>
        <taxon>Pezizomycotina</taxon>
        <taxon>Eurotiomycetes</taxon>
        <taxon>Eurotiomycetidae</taxon>
        <taxon>Eurotiales</taxon>
        <taxon>Aspergillaceae</taxon>
        <taxon>Penicillium</taxon>
    </lineage>
</organism>
<proteinExistence type="predicted"/>
<sequence length="32" mass="3743">MRLRGKRGAEEWAEVKLFCCRGLRNSCLIFSL</sequence>